<proteinExistence type="predicted"/>
<sequence length="47" mass="5331">MLGSRFVLNLFNQNSTCPTNPLLIFHELGTYLKNLLKPDFSPDVNHA</sequence>
<name>A0A8S5RDQ7_9VIRU</name>
<dbReference type="EMBL" id="BK059093">
    <property type="protein sequence ID" value="DAE29209.1"/>
    <property type="molecule type" value="Genomic_DNA"/>
</dbReference>
<evidence type="ECO:0000313" key="1">
    <source>
        <dbReference type="EMBL" id="DAE29209.1"/>
    </source>
</evidence>
<reference evidence="1" key="1">
    <citation type="journal article" date="2021" name="Proc. Natl. Acad. Sci. U.S.A.">
        <title>A Catalog of Tens of Thousands of Viruses from Human Metagenomes Reveals Hidden Associations with Chronic Diseases.</title>
        <authorList>
            <person name="Tisza M.J."/>
            <person name="Buck C.B."/>
        </authorList>
    </citation>
    <scope>NUCLEOTIDE SEQUENCE</scope>
    <source>
        <strain evidence="1">Ctx9V1</strain>
    </source>
</reference>
<organism evidence="1">
    <name type="scientific">virus sp. ctx9V1</name>
    <dbReference type="NCBI Taxonomy" id="2828001"/>
    <lineage>
        <taxon>Viruses</taxon>
    </lineage>
</organism>
<accession>A0A8S5RDQ7</accession>
<protein>
    <submittedName>
        <fullName evidence="1">Uncharacterized protein</fullName>
    </submittedName>
</protein>